<feature type="compositionally biased region" description="Basic residues" evidence="1">
    <location>
        <begin position="54"/>
        <end position="63"/>
    </location>
</feature>
<evidence type="ECO:0000313" key="2">
    <source>
        <dbReference type="EMBL" id="KAK1315669.1"/>
    </source>
</evidence>
<protein>
    <submittedName>
        <fullName evidence="2">Uncharacterized protein</fullName>
    </submittedName>
</protein>
<sequence>MMVFEADTGSQSEEPFPKTGVPSPKRLNRSKSPLEETSDLEDADGSPLPSLREHQHRMPRWHACRPGETSPSHRLPPSPLPPPGPTAASCLGMGPRDGGDFLRVV</sequence>
<dbReference type="AlphaFoldDB" id="A0AAV9ERS8"/>
<feature type="compositionally biased region" description="Pro residues" evidence="1">
    <location>
        <begin position="74"/>
        <end position="85"/>
    </location>
</feature>
<reference evidence="2" key="2">
    <citation type="submission" date="2023-06" db="EMBL/GenBank/DDBJ databases">
        <authorList>
            <person name="Ma L."/>
            <person name="Liu K.-W."/>
            <person name="Li Z."/>
            <person name="Hsiao Y.-Y."/>
            <person name="Qi Y."/>
            <person name="Fu T."/>
            <person name="Tang G."/>
            <person name="Zhang D."/>
            <person name="Sun W.-H."/>
            <person name="Liu D.-K."/>
            <person name="Li Y."/>
            <person name="Chen G.-Z."/>
            <person name="Liu X.-D."/>
            <person name="Liao X.-Y."/>
            <person name="Jiang Y.-T."/>
            <person name="Yu X."/>
            <person name="Hao Y."/>
            <person name="Huang J."/>
            <person name="Zhao X.-W."/>
            <person name="Ke S."/>
            <person name="Chen Y.-Y."/>
            <person name="Wu W.-L."/>
            <person name="Hsu J.-L."/>
            <person name="Lin Y.-F."/>
            <person name="Huang M.-D."/>
            <person name="Li C.-Y."/>
            <person name="Huang L."/>
            <person name="Wang Z.-W."/>
            <person name="Zhao X."/>
            <person name="Zhong W.-Y."/>
            <person name="Peng D.-H."/>
            <person name="Ahmad S."/>
            <person name="Lan S."/>
            <person name="Zhang J.-S."/>
            <person name="Tsai W.-C."/>
            <person name="Van De Peer Y."/>
            <person name="Liu Z.-J."/>
        </authorList>
    </citation>
    <scope>NUCLEOTIDE SEQUENCE</scope>
    <source>
        <strain evidence="2">CP</strain>
        <tissue evidence="2">Leaves</tissue>
    </source>
</reference>
<proteinExistence type="predicted"/>
<organism evidence="2 3">
    <name type="scientific">Acorus calamus</name>
    <name type="common">Sweet flag</name>
    <dbReference type="NCBI Taxonomy" id="4465"/>
    <lineage>
        <taxon>Eukaryota</taxon>
        <taxon>Viridiplantae</taxon>
        <taxon>Streptophyta</taxon>
        <taxon>Embryophyta</taxon>
        <taxon>Tracheophyta</taxon>
        <taxon>Spermatophyta</taxon>
        <taxon>Magnoliopsida</taxon>
        <taxon>Liliopsida</taxon>
        <taxon>Acoraceae</taxon>
        <taxon>Acorus</taxon>
    </lineage>
</organism>
<feature type="region of interest" description="Disordered" evidence="1">
    <location>
        <begin position="1"/>
        <end position="105"/>
    </location>
</feature>
<comment type="caution">
    <text evidence="2">The sequence shown here is derived from an EMBL/GenBank/DDBJ whole genome shotgun (WGS) entry which is preliminary data.</text>
</comment>
<name>A0AAV9ERS8_ACOCL</name>
<dbReference type="Proteomes" id="UP001180020">
    <property type="component" value="Unassembled WGS sequence"/>
</dbReference>
<accession>A0AAV9ERS8</accession>
<evidence type="ECO:0000256" key="1">
    <source>
        <dbReference type="SAM" id="MobiDB-lite"/>
    </source>
</evidence>
<reference evidence="2" key="1">
    <citation type="journal article" date="2023" name="Nat. Commun.">
        <title>Diploid and tetraploid genomes of Acorus and the evolution of monocots.</title>
        <authorList>
            <person name="Ma L."/>
            <person name="Liu K.W."/>
            <person name="Li Z."/>
            <person name="Hsiao Y.Y."/>
            <person name="Qi Y."/>
            <person name="Fu T."/>
            <person name="Tang G.D."/>
            <person name="Zhang D."/>
            <person name="Sun W.H."/>
            <person name="Liu D.K."/>
            <person name="Li Y."/>
            <person name="Chen G.Z."/>
            <person name="Liu X.D."/>
            <person name="Liao X.Y."/>
            <person name="Jiang Y.T."/>
            <person name="Yu X."/>
            <person name="Hao Y."/>
            <person name="Huang J."/>
            <person name="Zhao X.W."/>
            <person name="Ke S."/>
            <person name="Chen Y.Y."/>
            <person name="Wu W.L."/>
            <person name="Hsu J.L."/>
            <person name="Lin Y.F."/>
            <person name="Huang M.D."/>
            <person name="Li C.Y."/>
            <person name="Huang L."/>
            <person name="Wang Z.W."/>
            <person name="Zhao X."/>
            <person name="Zhong W.Y."/>
            <person name="Peng D.H."/>
            <person name="Ahmad S."/>
            <person name="Lan S."/>
            <person name="Zhang J.S."/>
            <person name="Tsai W.C."/>
            <person name="Van de Peer Y."/>
            <person name="Liu Z.J."/>
        </authorList>
    </citation>
    <scope>NUCLEOTIDE SEQUENCE</scope>
    <source>
        <strain evidence="2">CP</strain>
    </source>
</reference>
<keyword evidence="3" id="KW-1185">Reference proteome</keyword>
<evidence type="ECO:0000313" key="3">
    <source>
        <dbReference type="Proteomes" id="UP001180020"/>
    </source>
</evidence>
<gene>
    <name evidence="2" type="ORF">QJS10_CPA05g00863</name>
</gene>
<dbReference type="EMBL" id="JAUJYO010000005">
    <property type="protein sequence ID" value="KAK1315669.1"/>
    <property type="molecule type" value="Genomic_DNA"/>
</dbReference>